<accession>A0A2M7RIG3</accession>
<name>A0A2M7RIG3_9BACT</name>
<dbReference type="Proteomes" id="UP000230238">
    <property type="component" value="Unassembled WGS sequence"/>
</dbReference>
<evidence type="ECO:0000313" key="1">
    <source>
        <dbReference type="EMBL" id="PIY96553.1"/>
    </source>
</evidence>
<sequence>MTPRVSEGENLWNKILAEDGDSYEALQKLYTMLSERDPSFKETLQRAMDEGQIAKWVLQGKKAKPDAVLY</sequence>
<gene>
    <name evidence="1" type="ORF">COY65_00315</name>
</gene>
<comment type="caution">
    <text evidence="1">The sequence shown here is derived from an EMBL/GenBank/DDBJ whole genome shotgun (WGS) entry which is preliminary data.</text>
</comment>
<proteinExistence type="predicted"/>
<reference evidence="2" key="1">
    <citation type="submission" date="2017-09" db="EMBL/GenBank/DDBJ databases">
        <title>Depth-based differentiation of microbial function through sediment-hosted aquifers and enrichment of novel symbionts in the deep terrestrial subsurface.</title>
        <authorList>
            <person name="Probst A.J."/>
            <person name="Ladd B."/>
            <person name="Jarett J.K."/>
            <person name="Geller-Mcgrath D.E."/>
            <person name="Sieber C.M.K."/>
            <person name="Emerson J.B."/>
            <person name="Anantharaman K."/>
            <person name="Thomas B.C."/>
            <person name="Malmstrom R."/>
            <person name="Stieglmeier M."/>
            <person name="Klingl A."/>
            <person name="Woyke T."/>
            <person name="Ryan C.M."/>
            <person name="Banfield J.F."/>
        </authorList>
    </citation>
    <scope>NUCLEOTIDE SEQUENCE [LARGE SCALE GENOMIC DNA]</scope>
</reference>
<organism evidence="1 2">
    <name type="scientific">Candidatus Jorgensenbacteria bacterium CG_4_10_14_0_8_um_filter_39_13</name>
    <dbReference type="NCBI Taxonomy" id="1974589"/>
    <lineage>
        <taxon>Bacteria</taxon>
        <taxon>Candidatus Joergenseniibacteriota</taxon>
    </lineage>
</organism>
<dbReference type="EMBL" id="PFME01000004">
    <property type="protein sequence ID" value="PIY96553.1"/>
    <property type="molecule type" value="Genomic_DNA"/>
</dbReference>
<dbReference type="AlphaFoldDB" id="A0A2M7RIG3"/>
<protein>
    <submittedName>
        <fullName evidence="1">Uncharacterized protein</fullName>
    </submittedName>
</protein>
<evidence type="ECO:0000313" key="2">
    <source>
        <dbReference type="Proteomes" id="UP000230238"/>
    </source>
</evidence>